<gene>
    <name evidence="2" type="ORF">B5V51_9788</name>
</gene>
<name>A0A2A4JXV1_HELVI</name>
<sequence length="365" mass="40045">MNTLQRLALALVTSRINNNALRLVVDDFDYFSTIPHLLRSISWTEYLFVVACSQATLVGGRSAPAPFTGCIAPDPPSHVKCSTSLEPYKQQQHSPSECGVPPPRGVQSRSCAVGGTDSAFNPYLSPPTTWTCPGAPQPPPWHTARAGVSLAYDPILHCGRSDIATDSVSGQTHQSGKAESFSSVVPAMDSRIEYSKSARASPTGDGPKASPCAHVRTACGLVCYAAADRRPHAVSSTFYMKRCQGWHFKINCGVKRCHLIFHYITTRSGQRHLTRRWRHGNSLVDSELGEETSVAATHPPASAAPYYYGVKDIDKLNPSISQTYHTVKARQDELENRRKEADDKLLKLKELIEQVNLILLMVCSR</sequence>
<keyword evidence="1" id="KW-0175">Coiled coil</keyword>
<protein>
    <submittedName>
        <fullName evidence="2">Uncharacterized protein</fullName>
    </submittedName>
</protein>
<dbReference type="AlphaFoldDB" id="A0A2A4JXV1"/>
<proteinExistence type="predicted"/>
<organism evidence="2">
    <name type="scientific">Heliothis virescens</name>
    <name type="common">Tobacco budworm moth</name>
    <dbReference type="NCBI Taxonomy" id="7102"/>
    <lineage>
        <taxon>Eukaryota</taxon>
        <taxon>Metazoa</taxon>
        <taxon>Ecdysozoa</taxon>
        <taxon>Arthropoda</taxon>
        <taxon>Hexapoda</taxon>
        <taxon>Insecta</taxon>
        <taxon>Pterygota</taxon>
        <taxon>Neoptera</taxon>
        <taxon>Endopterygota</taxon>
        <taxon>Lepidoptera</taxon>
        <taxon>Glossata</taxon>
        <taxon>Ditrysia</taxon>
        <taxon>Noctuoidea</taxon>
        <taxon>Noctuidae</taxon>
        <taxon>Heliothinae</taxon>
        <taxon>Heliothis</taxon>
    </lineage>
</organism>
<evidence type="ECO:0000256" key="1">
    <source>
        <dbReference type="SAM" id="Coils"/>
    </source>
</evidence>
<evidence type="ECO:0000313" key="2">
    <source>
        <dbReference type="EMBL" id="PCG76323.1"/>
    </source>
</evidence>
<comment type="caution">
    <text evidence="2">The sequence shown here is derived from an EMBL/GenBank/DDBJ whole genome shotgun (WGS) entry which is preliminary data.</text>
</comment>
<feature type="coiled-coil region" evidence="1">
    <location>
        <begin position="324"/>
        <end position="354"/>
    </location>
</feature>
<reference evidence="2" key="1">
    <citation type="submission" date="2017-09" db="EMBL/GenBank/DDBJ databases">
        <title>Contemporary evolution of a Lepidopteran species, Heliothis virescens, in response to modern agricultural practices.</title>
        <authorList>
            <person name="Fritz M.L."/>
            <person name="Deyonke A.M."/>
            <person name="Papanicolaou A."/>
            <person name="Micinski S."/>
            <person name="Westbrook J."/>
            <person name="Gould F."/>
        </authorList>
    </citation>
    <scope>NUCLEOTIDE SEQUENCE [LARGE SCALE GENOMIC DNA]</scope>
    <source>
        <strain evidence="2">HvINT-</strain>
        <tissue evidence="2">Whole body</tissue>
    </source>
</reference>
<accession>A0A2A4JXV1</accession>
<dbReference type="EMBL" id="NWSH01000451">
    <property type="protein sequence ID" value="PCG76323.1"/>
    <property type="molecule type" value="Genomic_DNA"/>
</dbReference>